<feature type="non-terminal residue" evidence="2">
    <location>
        <position position="1"/>
    </location>
</feature>
<feature type="non-terminal residue" evidence="2">
    <location>
        <position position="113"/>
    </location>
</feature>
<comment type="caution">
    <text evidence="2">The sequence shown here is derived from an EMBL/GenBank/DDBJ whole genome shotgun (WGS) entry which is preliminary data.</text>
</comment>
<dbReference type="Pfam" id="PF00041">
    <property type="entry name" value="fn3"/>
    <property type="match status" value="1"/>
</dbReference>
<evidence type="ECO:0000259" key="1">
    <source>
        <dbReference type="PROSITE" id="PS50853"/>
    </source>
</evidence>
<gene>
    <name evidence="2" type="ORF">OXD698_LOCUS53609</name>
</gene>
<dbReference type="PROSITE" id="PS50853">
    <property type="entry name" value="FN3"/>
    <property type="match status" value="1"/>
</dbReference>
<dbReference type="InterPro" id="IPR013783">
    <property type="entry name" value="Ig-like_fold"/>
</dbReference>
<dbReference type="EMBL" id="CAJOAZ010031041">
    <property type="protein sequence ID" value="CAF4437420.1"/>
    <property type="molecule type" value="Genomic_DNA"/>
</dbReference>
<protein>
    <recommendedName>
        <fullName evidence="1">Fibronectin type-III domain-containing protein</fullName>
    </recommendedName>
</protein>
<dbReference type="InterPro" id="IPR003961">
    <property type="entry name" value="FN3_dom"/>
</dbReference>
<dbReference type="InterPro" id="IPR036116">
    <property type="entry name" value="FN3_sf"/>
</dbReference>
<dbReference type="CDD" id="cd00063">
    <property type="entry name" value="FN3"/>
    <property type="match status" value="1"/>
</dbReference>
<reference evidence="2" key="1">
    <citation type="submission" date="2021-02" db="EMBL/GenBank/DDBJ databases">
        <authorList>
            <person name="Nowell W R."/>
        </authorList>
    </citation>
    <scope>NUCLEOTIDE SEQUENCE</scope>
</reference>
<evidence type="ECO:0000313" key="2">
    <source>
        <dbReference type="EMBL" id="CAF4437420.1"/>
    </source>
</evidence>
<feature type="domain" description="Fibronectin type-III" evidence="1">
    <location>
        <begin position="1"/>
        <end position="94"/>
    </location>
</feature>
<dbReference type="AlphaFoldDB" id="A0A820RLZ4"/>
<name>A0A820RLZ4_9BILA</name>
<dbReference type="Gene3D" id="2.60.40.10">
    <property type="entry name" value="Immunoglobulins"/>
    <property type="match status" value="1"/>
</dbReference>
<organism evidence="2 3">
    <name type="scientific">Adineta steineri</name>
    <dbReference type="NCBI Taxonomy" id="433720"/>
    <lineage>
        <taxon>Eukaryota</taxon>
        <taxon>Metazoa</taxon>
        <taxon>Spiralia</taxon>
        <taxon>Gnathifera</taxon>
        <taxon>Rotifera</taxon>
        <taxon>Eurotatoria</taxon>
        <taxon>Bdelloidea</taxon>
        <taxon>Adinetida</taxon>
        <taxon>Adinetidae</taxon>
        <taxon>Adineta</taxon>
    </lineage>
</organism>
<dbReference type="Proteomes" id="UP000663844">
    <property type="component" value="Unassembled WGS sequence"/>
</dbReference>
<evidence type="ECO:0000313" key="3">
    <source>
        <dbReference type="Proteomes" id="UP000663844"/>
    </source>
</evidence>
<accession>A0A820RLZ4</accession>
<dbReference type="SUPFAM" id="SSF49265">
    <property type="entry name" value="Fibronectin type III"/>
    <property type="match status" value="1"/>
</dbReference>
<sequence>DKIEQIVFDNSERISWMKPFDGNSKIINYTLRIRYKQDLLWSNETIITIDNDDITTYSFENIYSICSISVIIQAVNKIGSSLPSQPFYFQTNIKRLHIAPYNLKAVNISSKSA</sequence>
<proteinExistence type="predicted"/>